<dbReference type="GO" id="GO:0000978">
    <property type="term" value="F:RNA polymerase II cis-regulatory region sequence-specific DNA binding"/>
    <property type="evidence" value="ECO:0007669"/>
    <property type="project" value="TreeGrafter"/>
</dbReference>
<dbReference type="GO" id="GO:0001228">
    <property type="term" value="F:DNA-binding transcription activator activity, RNA polymerase II-specific"/>
    <property type="evidence" value="ECO:0007669"/>
    <property type="project" value="TreeGrafter"/>
</dbReference>
<feature type="region of interest" description="Disordered" evidence="7">
    <location>
        <begin position="679"/>
        <end position="705"/>
    </location>
</feature>
<keyword evidence="1" id="KW-0479">Metal-binding</keyword>
<proteinExistence type="predicted"/>
<feature type="compositionally biased region" description="Polar residues" evidence="7">
    <location>
        <begin position="1"/>
        <end position="12"/>
    </location>
</feature>
<feature type="region of interest" description="Disordered" evidence="7">
    <location>
        <begin position="89"/>
        <end position="108"/>
    </location>
</feature>
<protein>
    <recommendedName>
        <fullName evidence="10">Transcription factor domain-containing protein</fullName>
    </recommendedName>
</protein>
<evidence type="ECO:0008006" key="10">
    <source>
        <dbReference type="Google" id="ProtNLM"/>
    </source>
</evidence>
<feature type="compositionally biased region" description="Low complexity" evidence="7">
    <location>
        <begin position="681"/>
        <end position="690"/>
    </location>
</feature>
<evidence type="ECO:0000256" key="1">
    <source>
        <dbReference type="ARBA" id="ARBA00022723"/>
    </source>
</evidence>
<reference evidence="8 9" key="1">
    <citation type="submission" date="2016-03" db="EMBL/GenBank/DDBJ databases">
        <title>The draft genome sequence of Fonsecaea nubica causative agent of cutaneous subcutaneous infection in human host.</title>
        <authorList>
            <person name="Costa F."/>
            <person name="Sybren D.H."/>
            <person name="Raittz R.T."/>
            <person name="Weiss V.A."/>
            <person name="Leao A.C."/>
            <person name="Gomes R."/>
            <person name="De Souza E.M."/>
            <person name="Pedrosa F.O."/>
            <person name="Steffens M.B."/>
            <person name="Bombassaro A."/>
            <person name="Tadra-Sfeir M.Z."/>
            <person name="Moreno L.F."/>
            <person name="Najafzadeh M.J."/>
            <person name="Felipe M.S."/>
            <person name="Teixeira M."/>
            <person name="Sun J."/>
            <person name="Xi L."/>
            <person name="Castro M.A."/>
            <person name="Vicente V.A."/>
        </authorList>
    </citation>
    <scope>NUCLEOTIDE SEQUENCE [LARGE SCALE GENOMIC DNA]</scope>
    <source>
        <strain evidence="8 9">CBS 269.64</strain>
    </source>
</reference>
<dbReference type="Proteomes" id="UP000185904">
    <property type="component" value="Unassembled WGS sequence"/>
</dbReference>
<dbReference type="InterPro" id="IPR051430">
    <property type="entry name" value="Fungal_TF_Env_Response"/>
</dbReference>
<dbReference type="AlphaFoldDB" id="A0A178D871"/>
<keyword evidence="4" id="KW-0238">DNA-binding</keyword>
<keyword evidence="3" id="KW-0805">Transcription regulation</keyword>
<sequence>MSDQSPANPSQSKRTRPAGQEPEPNTEHPVFLNTVNKRRRLDPPPSVDGGGSDVARIGLSDNGPPVVRHGIIEDLQDRVSRLEQALLAQSTRRSGEPPVTQSLPIHPLSDDFVDTEKSLTRPAQMSSQFNDACTFMTRLQYGSTTPRLAALRRGLKDLHYSVEKNNKGQHTQPHSVSSISESSLQLPPFDVCERLVVLYFDNLEHCFRILHFPEFRDQLRIYFSRGEHACRFGFVPQLVGVLALAVTLGTHRECEAARSCLAIKPDNALQLMKDFLRGLRDTERYRLPALQVKMLLSICSWLNLVPMDDLFRLNGELLRDALVMKMDQDPSTIAGITVFEGELRRRTWMTIVECDLMLSILCKMPCLVPPYTSNPPRNVNDDEIFEGMESLPQSRPTQDWTDGLCQFLLAQSFPRRVVACKQIDDATHVKIQDLLQHTRYLEKVLQDLPPPLRFNYTGDAASKTPPRLMARMELDISIRRPLMHLYSRCILSPDTCELEREVRAGYLQSCLMLTNYQDLFDPQYSELNVPRPQGYWDFFYTCYRQELGHAILGLCLEIEKLGSSASRSSSTQPVPAALSPDGPNDGVVRTPSYTQNSLIYAAKDAVEPMTRRLPYRGSKVKDIVYYNIILTSLLPPPSPQQSTGSTGAQDKDAMILERLEELVRECQAELERADVPVIAAPPSSEPSSQSAPPPPPTTTTTTYTSCIGTSFDPVWECFPKIDIFRDVDPDESS</sequence>
<dbReference type="GeneID" id="34586682"/>
<gene>
    <name evidence="8" type="ORF">AYO20_03260</name>
</gene>
<organism evidence="8 9">
    <name type="scientific">Fonsecaea nubica</name>
    <dbReference type="NCBI Taxonomy" id="856822"/>
    <lineage>
        <taxon>Eukaryota</taxon>
        <taxon>Fungi</taxon>
        <taxon>Dikarya</taxon>
        <taxon>Ascomycota</taxon>
        <taxon>Pezizomycotina</taxon>
        <taxon>Eurotiomycetes</taxon>
        <taxon>Chaetothyriomycetidae</taxon>
        <taxon>Chaetothyriales</taxon>
        <taxon>Herpotrichiellaceae</taxon>
        <taxon>Fonsecaea</taxon>
    </lineage>
</organism>
<name>A0A178D871_9EURO</name>
<evidence type="ECO:0000256" key="6">
    <source>
        <dbReference type="ARBA" id="ARBA00023242"/>
    </source>
</evidence>
<dbReference type="RefSeq" id="XP_022502423.1">
    <property type="nucleotide sequence ID" value="XM_022641563.1"/>
</dbReference>
<keyword evidence="6" id="KW-0539">Nucleus</keyword>
<evidence type="ECO:0000313" key="9">
    <source>
        <dbReference type="Proteomes" id="UP000185904"/>
    </source>
</evidence>
<evidence type="ECO:0000256" key="5">
    <source>
        <dbReference type="ARBA" id="ARBA00023163"/>
    </source>
</evidence>
<keyword evidence="2" id="KW-0862">Zinc</keyword>
<evidence type="ECO:0000256" key="4">
    <source>
        <dbReference type="ARBA" id="ARBA00023125"/>
    </source>
</evidence>
<dbReference type="PANTHER" id="PTHR31944">
    <property type="entry name" value="HEME-RESPONSIVE ZINC FINGER TRANSCRIPTION FACTOR HAP1"/>
    <property type="match status" value="1"/>
</dbReference>
<dbReference type="PANTHER" id="PTHR31944:SF131">
    <property type="entry name" value="HEME-RESPONSIVE ZINC FINGER TRANSCRIPTION FACTOR HAP1"/>
    <property type="match status" value="1"/>
</dbReference>
<evidence type="ECO:0000313" key="8">
    <source>
        <dbReference type="EMBL" id="OAL37411.1"/>
    </source>
</evidence>
<keyword evidence="9" id="KW-1185">Reference proteome</keyword>
<evidence type="ECO:0000256" key="7">
    <source>
        <dbReference type="SAM" id="MobiDB-lite"/>
    </source>
</evidence>
<dbReference type="EMBL" id="LVCJ01000015">
    <property type="protein sequence ID" value="OAL37411.1"/>
    <property type="molecule type" value="Genomic_DNA"/>
</dbReference>
<accession>A0A178D871</accession>
<evidence type="ECO:0000256" key="3">
    <source>
        <dbReference type="ARBA" id="ARBA00023015"/>
    </source>
</evidence>
<dbReference type="CDD" id="cd12148">
    <property type="entry name" value="fungal_TF_MHR"/>
    <property type="match status" value="1"/>
</dbReference>
<dbReference type="GO" id="GO:0005634">
    <property type="term" value="C:nucleus"/>
    <property type="evidence" value="ECO:0007669"/>
    <property type="project" value="TreeGrafter"/>
</dbReference>
<dbReference type="GO" id="GO:0046872">
    <property type="term" value="F:metal ion binding"/>
    <property type="evidence" value="ECO:0007669"/>
    <property type="project" value="UniProtKB-KW"/>
</dbReference>
<feature type="region of interest" description="Disordered" evidence="7">
    <location>
        <begin position="1"/>
        <end position="61"/>
    </location>
</feature>
<evidence type="ECO:0000256" key="2">
    <source>
        <dbReference type="ARBA" id="ARBA00022833"/>
    </source>
</evidence>
<comment type="caution">
    <text evidence="8">The sequence shown here is derived from an EMBL/GenBank/DDBJ whole genome shotgun (WGS) entry which is preliminary data.</text>
</comment>
<feature type="region of interest" description="Disordered" evidence="7">
    <location>
        <begin position="566"/>
        <end position="590"/>
    </location>
</feature>
<keyword evidence="5" id="KW-0804">Transcription</keyword>
<dbReference type="OrthoDB" id="5414787at2759"/>